<protein>
    <submittedName>
        <fullName evidence="1">Uncharacterized protein</fullName>
    </submittedName>
</protein>
<dbReference type="EMBL" id="QNUK01000183">
    <property type="protein sequence ID" value="KAF5898972.1"/>
    <property type="molecule type" value="Genomic_DNA"/>
</dbReference>
<proteinExistence type="predicted"/>
<comment type="caution">
    <text evidence="1">The sequence shown here is derived from an EMBL/GenBank/DDBJ whole genome shotgun (WGS) entry which is preliminary data.</text>
</comment>
<reference evidence="1" key="1">
    <citation type="submission" date="2020-07" db="EMBL/GenBank/DDBJ databases">
        <title>Clarias magur genome sequencing, assembly and annotation.</title>
        <authorList>
            <person name="Kushwaha B."/>
            <person name="Kumar R."/>
            <person name="Das P."/>
            <person name="Joshi C.G."/>
            <person name="Kumar D."/>
            <person name="Nagpure N.S."/>
            <person name="Pandey M."/>
            <person name="Agarwal S."/>
            <person name="Srivastava S."/>
            <person name="Singh M."/>
            <person name="Sahoo L."/>
            <person name="Jayasankar P."/>
            <person name="Meher P.K."/>
            <person name="Koringa P.G."/>
            <person name="Iquebal M.A."/>
            <person name="Das S.P."/>
            <person name="Bit A."/>
            <person name="Patnaik S."/>
            <person name="Patel N."/>
            <person name="Shah T.M."/>
            <person name="Hinsu A."/>
            <person name="Jena J.K."/>
        </authorList>
    </citation>
    <scope>NUCLEOTIDE SEQUENCE</scope>
    <source>
        <strain evidence="1">CIFAMagur01</strain>
        <tissue evidence="1">Testis</tissue>
    </source>
</reference>
<gene>
    <name evidence="1" type="ORF">DAT39_011314</name>
</gene>
<evidence type="ECO:0000313" key="2">
    <source>
        <dbReference type="Proteomes" id="UP000727407"/>
    </source>
</evidence>
<accession>A0A8J4UMK7</accession>
<dbReference type="AlphaFoldDB" id="A0A8J4UMK7"/>
<keyword evidence="2" id="KW-1185">Reference proteome</keyword>
<name>A0A8J4UMK7_CLAMG</name>
<evidence type="ECO:0000313" key="1">
    <source>
        <dbReference type="EMBL" id="KAF5898972.1"/>
    </source>
</evidence>
<dbReference type="Proteomes" id="UP000727407">
    <property type="component" value="Unassembled WGS sequence"/>
</dbReference>
<sequence length="87" mass="10092">MTFVYVKHWLIGFPKGERSLRMKGPFSSLTLIKTRPPSFFSREFPWQSRLRLRLSVKGKSDPREHAIRTGVVVSLGVFVQENERSLS</sequence>
<organism evidence="1 2">
    <name type="scientific">Clarias magur</name>
    <name type="common">Asian catfish</name>
    <name type="synonym">Macropteronotus magur</name>
    <dbReference type="NCBI Taxonomy" id="1594786"/>
    <lineage>
        <taxon>Eukaryota</taxon>
        <taxon>Metazoa</taxon>
        <taxon>Chordata</taxon>
        <taxon>Craniata</taxon>
        <taxon>Vertebrata</taxon>
        <taxon>Euteleostomi</taxon>
        <taxon>Actinopterygii</taxon>
        <taxon>Neopterygii</taxon>
        <taxon>Teleostei</taxon>
        <taxon>Ostariophysi</taxon>
        <taxon>Siluriformes</taxon>
        <taxon>Clariidae</taxon>
        <taxon>Clarias</taxon>
    </lineage>
</organism>